<dbReference type="Pfam" id="PF00561">
    <property type="entry name" value="Abhydrolase_1"/>
    <property type="match status" value="1"/>
</dbReference>
<dbReference type="Gene3D" id="3.40.50.1820">
    <property type="entry name" value="alpha/beta hydrolase"/>
    <property type="match status" value="1"/>
</dbReference>
<name>A0A0D2D506_9EURO</name>
<feature type="domain" description="Peptidase S33 tripeptidyl aminopeptidase-like C-terminal" evidence="5">
    <location>
        <begin position="427"/>
        <end position="513"/>
    </location>
</feature>
<protein>
    <submittedName>
        <fullName evidence="6">Uncharacterized protein</fullName>
    </submittedName>
</protein>
<dbReference type="GO" id="GO:0016787">
    <property type="term" value="F:hydrolase activity"/>
    <property type="evidence" value="ECO:0007669"/>
    <property type="project" value="UniProtKB-KW"/>
</dbReference>
<accession>A0A0D2D506</accession>
<dbReference type="HOGENOM" id="CLU_013364_5_0_1"/>
<dbReference type="STRING" id="5601.A0A0D2D506"/>
<evidence type="ECO:0000313" key="7">
    <source>
        <dbReference type="Proteomes" id="UP000054266"/>
    </source>
</evidence>
<evidence type="ECO:0000256" key="1">
    <source>
        <dbReference type="ARBA" id="ARBA00010088"/>
    </source>
</evidence>
<feature type="chain" id="PRO_5002240287" evidence="3">
    <location>
        <begin position="20"/>
        <end position="568"/>
    </location>
</feature>
<feature type="signal peptide" evidence="3">
    <location>
        <begin position="1"/>
        <end position="19"/>
    </location>
</feature>
<dbReference type="Proteomes" id="UP000054266">
    <property type="component" value="Unassembled WGS sequence"/>
</dbReference>
<reference evidence="6 7" key="1">
    <citation type="submission" date="2015-01" db="EMBL/GenBank/DDBJ databases">
        <title>The Genome Sequence of Capronia semiimmersa CBS27337.</title>
        <authorList>
            <consortium name="The Broad Institute Genomics Platform"/>
            <person name="Cuomo C."/>
            <person name="de Hoog S."/>
            <person name="Gorbushina A."/>
            <person name="Stielow B."/>
            <person name="Teixiera M."/>
            <person name="Abouelleil A."/>
            <person name="Chapman S.B."/>
            <person name="Priest M."/>
            <person name="Young S.K."/>
            <person name="Wortman J."/>
            <person name="Nusbaum C."/>
            <person name="Birren B."/>
        </authorList>
    </citation>
    <scope>NUCLEOTIDE SEQUENCE [LARGE SCALE GENOMIC DNA]</scope>
    <source>
        <strain evidence="6 7">CBS 27337</strain>
    </source>
</reference>
<dbReference type="Pfam" id="PF08386">
    <property type="entry name" value="Abhydrolase_4"/>
    <property type="match status" value="1"/>
</dbReference>
<evidence type="ECO:0000256" key="3">
    <source>
        <dbReference type="SAM" id="SignalP"/>
    </source>
</evidence>
<dbReference type="AlphaFoldDB" id="A0A0D2D506"/>
<dbReference type="PANTHER" id="PTHR43248">
    <property type="entry name" value="2-SUCCINYL-6-HYDROXY-2,4-CYCLOHEXADIENE-1-CARBOXYLATE SYNTHASE"/>
    <property type="match status" value="1"/>
</dbReference>
<evidence type="ECO:0000259" key="5">
    <source>
        <dbReference type="Pfam" id="PF08386"/>
    </source>
</evidence>
<dbReference type="InterPro" id="IPR013595">
    <property type="entry name" value="Pept_S33_TAP-like_C"/>
</dbReference>
<keyword evidence="7" id="KW-1185">Reference proteome</keyword>
<comment type="similarity">
    <text evidence="1">Belongs to the peptidase S33 family.</text>
</comment>
<organism evidence="6 7">
    <name type="scientific">Phialophora macrospora</name>
    <dbReference type="NCBI Taxonomy" id="1851006"/>
    <lineage>
        <taxon>Eukaryota</taxon>
        <taxon>Fungi</taxon>
        <taxon>Dikarya</taxon>
        <taxon>Ascomycota</taxon>
        <taxon>Pezizomycotina</taxon>
        <taxon>Eurotiomycetes</taxon>
        <taxon>Chaetothyriomycetidae</taxon>
        <taxon>Chaetothyriales</taxon>
        <taxon>Herpotrichiellaceae</taxon>
        <taxon>Phialophora</taxon>
    </lineage>
</organism>
<dbReference type="PANTHER" id="PTHR43248:SF25">
    <property type="entry name" value="AB HYDROLASE-1 DOMAIN-CONTAINING PROTEIN-RELATED"/>
    <property type="match status" value="1"/>
</dbReference>
<proteinExistence type="inferred from homology"/>
<evidence type="ECO:0000259" key="4">
    <source>
        <dbReference type="Pfam" id="PF00561"/>
    </source>
</evidence>
<evidence type="ECO:0000313" key="6">
    <source>
        <dbReference type="EMBL" id="KIW72681.1"/>
    </source>
</evidence>
<gene>
    <name evidence="6" type="ORF">PV04_00859</name>
</gene>
<dbReference type="InterPro" id="IPR029058">
    <property type="entry name" value="AB_hydrolase_fold"/>
</dbReference>
<dbReference type="InterPro" id="IPR000073">
    <property type="entry name" value="AB_hydrolase_1"/>
</dbReference>
<sequence length="568" mass="60715">MKLPALLPFALSLVVGSFALPQLHPRANSPDVGDTEITWGTKCKSLAAESPLPMKCAKFRVPLDYTKPNSTKTLDLTLVRFDAVRKPVKGSVLFNPGGPGGSGVQFVIGRAQQLMTILGGQFNLIGFDPRGVNNTLPYVCETDLYQGVSMVLSNASDVALGQNFANSEIQASQCQAATEDIGGLVGTAFVARDMARIVDALGEDGLLRYWGFSYGTLLGATFAAMFPEKVGKMVIDGNVNVHEYYSGWDVSTLVSLDDVVAGFFSSCAATPDLCALASSNQTAAELAQTVDDLLESIKENPLPITIEGYADNAILSPYEGTSTLVDYSTVKGLIFSNLYFPQTWPLLSDSLQFLLTGNVTGFFEVMAILEGGGGDSGDAFQGIAFGEQALRTNNLTSLDPLISAVNASSKWGGVDIGLENAIQAVRWKQTAKEIYSGDWQVQTKNPILIIGNTYDPVTPLINAWNTSASFEGSVVLQHNGYGHTSLAQPGLCSARAVQSYFIDGVLPARGTICQPDIALFSNETWEQVFAPLSLNGTAASITKRDNDALLAALQHVGESVHRINRPRK</sequence>
<keyword evidence="3" id="KW-0732">Signal</keyword>
<dbReference type="InterPro" id="IPR051601">
    <property type="entry name" value="Serine_prot/Carboxylest_S33"/>
</dbReference>
<dbReference type="EMBL" id="KN846956">
    <property type="protein sequence ID" value="KIW72681.1"/>
    <property type="molecule type" value="Genomic_DNA"/>
</dbReference>
<evidence type="ECO:0000256" key="2">
    <source>
        <dbReference type="ARBA" id="ARBA00022801"/>
    </source>
</evidence>
<feature type="domain" description="AB hydrolase-1" evidence="4">
    <location>
        <begin position="91"/>
        <end position="273"/>
    </location>
</feature>
<dbReference type="SUPFAM" id="SSF53474">
    <property type="entry name" value="alpha/beta-Hydrolases"/>
    <property type="match status" value="1"/>
</dbReference>
<keyword evidence="2" id="KW-0378">Hydrolase</keyword>